<feature type="transmembrane region" description="Helical" evidence="2">
    <location>
        <begin position="243"/>
        <end position="263"/>
    </location>
</feature>
<accession>A0A166EJ82</accession>
<keyword evidence="4" id="KW-1185">Reference proteome</keyword>
<evidence type="ECO:0000313" key="4">
    <source>
        <dbReference type="Proteomes" id="UP000076798"/>
    </source>
</evidence>
<dbReference type="Proteomes" id="UP000076798">
    <property type="component" value="Unassembled WGS sequence"/>
</dbReference>
<sequence length="364" mass="40485">MAPSRSPSNLFLPSLLKALAVPSALSRELLLAARPLDLYMPAVTHLGPTKSTVAPVVAQGLLQCLSQGFLFAQAGAYAESCDPDSVRMKLSVTLLMALSLAQTMLEIVKLWLVAVLEEPWTIFSLFWLEPFLNGLICTCAQLFLIRSCWKATRRSRVVLYGLCLLVSSTFVSNIYLAIVSAIVLQDNSSKYITVIKTSPAFSYWMYGNLALNVAISGTLFTQRFFSKLGADDNDVIFARFFQFTWETASLPTICMIVAVGIFQASKQEASKDYDLALLFACITGKLYCHGLLREFNLNLRSRLREDSQTTTITREKSRNTRTKHNGWKTRSSTYMNPSHTSISDSLSTTQRTETTNLSPPLIHS</sequence>
<feature type="transmembrane region" description="Helical" evidence="2">
    <location>
        <begin position="203"/>
        <end position="222"/>
    </location>
</feature>
<dbReference type="AlphaFoldDB" id="A0A166EJ82"/>
<feature type="region of interest" description="Disordered" evidence="1">
    <location>
        <begin position="308"/>
        <end position="364"/>
    </location>
</feature>
<keyword evidence="2" id="KW-1133">Transmembrane helix</keyword>
<evidence type="ECO:0000256" key="2">
    <source>
        <dbReference type="SAM" id="Phobius"/>
    </source>
</evidence>
<name>A0A166EJ82_9AGAM</name>
<evidence type="ECO:0000313" key="3">
    <source>
        <dbReference type="EMBL" id="KZT39655.1"/>
    </source>
</evidence>
<gene>
    <name evidence="3" type="ORF">SISSUDRAFT_1045346</name>
</gene>
<feature type="transmembrane region" description="Helical" evidence="2">
    <location>
        <begin position="275"/>
        <end position="292"/>
    </location>
</feature>
<proteinExistence type="predicted"/>
<dbReference type="PANTHER" id="PTHR40465">
    <property type="entry name" value="CHROMOSOME 1, WHOLE GENOME SHOTGUN SEQUENCE"/>
    <property type="match status" value="1"/>
</dbReference>
<keyword evidence="2" id="KW-0812">Transmembrane</keyword>
<keyword evidence="2" id="KW-0472">Membrane</keyword>
<reference evidence="3 4" key="1">
    <citation type="journal article" date="2016" name="Mol. Biol. Evol.">
        <title>Comparative Genomics of Early-Diverging Mushroom-Forming Fungi Provides Insights into the Origins of Lignocellulose Decay Capabilities.</title>
        <authorList>
            <person name="Nagy L.G."/>
            <person name="Riley R."/>
            <person name="Tritt A."/>
            <person name="Adam C."/>
            <person name="Daum C."/>
            <person name="Floudas D."/>
            <person name="Sun H."/>
            <person name="Yadav J.S."/>
            <person name="Pangilinan J."/>
            <person name="Larsson K.H."/>
            <person name="Matsuura K."/>
            <person name="Barry K."/>
            <person name="Labutti K."/>
            <person name="Kuo R."/>
            <person name="Ohm R.A."/>
            <person name="Bhattacharya S.S."/>
            <person name="Shirouzu T."/>
            <person name="Yoshinaga Y."/>
            <person name="Martin F.M."/>
            <person name="Grigoriev I.V."/>
            <person name="Hibbett D.S."/>
        </authorList>
    </citation>
    <scope>NUCLEOTIDE SEQUENCE [LARGE SCALE GENOMIC DNA]</scope>
    <source>
        <strain evidence="3 4">HHB10207 ss-3</strain>
    </source>
</reference>
<dbReference type="STRING" id="1314776.A0A166EJ82"/>
<dbReference type="OrthoDB" id="3251949at2759"/>
<evidence type="ECO:0000256" key="1">
    <source>
        <dbReference type="SAM" id="MobiDB-lite"/>
    </source>
</evidence>
<feature type="compositionally biased region" description="Polar residues" evidence="1">
    <location>
        <begin position="328"/>
        <end position="358"/>
    </location>
</feature>
<feature type="compositionally biased region" description="Basic and acidic residues" evidence="1">
    <location>
        <begin position="308"/>
        <end position="318"/>
    </location>
</feature>
<protein>
    <submittedName>
        <fullName evidence="3">Uncharacterized protein</fullName>
    </submittedName>
</protein>
<feature type="transmembrane region" description="Helical" evidence="2">
    <location>
        <begin position="120"/>
        <end position="145"/>
    </location>
</feature>
<dbReference type="PANTHER" id="PTHR40465:SF1">
    <property type="entry name" value="DUF6534 DOMAIN-CONTAINING PROTEIN"/>
    <property type="match status" value="1"/>
</dbReference>
<organism evidence="3 4">
    <name type="scientific">Sistotremastrum suecicum HHB10207 ss-3</name>
    <dbReference type="NCBI Taxonomy" id="1314776"/>
    <lineage>
        <taxon>Eukaryota</taxon>
        <taxon>Fungi</taxon>
        <taxon>Dikarya</taxon>
        <taxon>Basidiomycota</taxon>
        <taxon>Agaricomycotina</taxon>
        <taxon>Agaricomycetes</taxon>
        <taxon>Sistotremastrales</taxon>
        <taxon>Sistotremastraceae</taxon>
        <taxon>Sistotremastrum</taxon>
    </lineage>
</organism>
<dbReference type="EMBL" id="KV428043">
    <property type="protein sequence ID" value="KZT39655.1"/>
    <property type="molecule type" value="Genomic_DNA"/>
</dbReference>
<feature type="transmembrane region" description="Helical" evidence="2">
    <location>
        <begin position="90"/>
        <end position="114"/>
    </location>
</feature>
<feature type="transmembrane region" description="Helical" evidence="2">
    <location>
        <begin position="157"/>
        <end position="183"/>
    </location>
</feature>